<dbReference type="GO" id="GO:0051539">
    <property type="term" value="F:4 iron, 4 sulfur cluster binding"/>
    <property type="evidence" value="ECO:0007669"/>
    <property type="project" value="UniProtKB-KW"/>
</dbReference>
<dbReference type="GO" id="GO:0046872">
    <property type="term" value="F:metal ion binding"/>
    <property type="evidence" value="ECO:0007669"/>
    <property type="project" value="UniProtKB-KW"/>
</dbReference>
<dbReference type="SFLD" id="SFLDG01066">
    <property type="entry name" value="organic_radical-activating_enz"/>
    <property type="match status" value="1"/>
</dbReference>
<name>A0A3R8LMF5_9BURK</name>
<dbReference type="EC" id="1.97.1.-" evidence="7"/>
<dbReference type="Proteomes" id="UP000270261">
    <property type="component" value="Unassembled WGS sequence"/>
</dbReference>
<dbReference type="GO" id="GO:0004748">
    <property type="term" value="F:ribonucleoside-diphosphate reductase activity, thioredoxin disulfide as acceptor"/>
    <property type="evidence" value="ECO:0007669"/>
    <property type="project" value="TreeGrafter"/>
</dbReference>
<evidence type="ECO:0000313" key="9">
    <source>
        <dbReference type="Proteomes" id="UP000270261"/>
    </source>
</evidence>
<dbReference type="PANTHER" id="PTHR30352:SF2">
    <property type="entry name" value="ANAEROBIC RIBONUCLEOSIDE-TRIPHOSPHATE REDUCTASE-ACTIVATING PROTEIN"/>
    <property type="match status" value="1"/>
</dbReference>
<evidence type="ECO:0000256" key="4">
    <source>
        <dbReference type="ARBA" id="ARBA00022723"/>
    </source>
</evidence>
<evidence type="ECO:0000256" key="7">
    <source>
        <dbReference type="PIRNR" id="PIRNR000368"/>
    </source>
</evidence>
<comment type="cofactor">
    <cofactor evidence="1">
        <name>[4Fe-4S] cluster</name>
        <dbReference type="ChEBI" id="CHEBI:49883"/>
    </cofactor>
</comment>
<sequence>MHWLNLASWVPCTEAEGPGRRAALWVQGCDKRCAGCCNPGYLKIVERDLLSSSRMIDRILAAHEASSLEGVTFLGGEPFLQAQGLAEVAEGVSRAGLSVMVFSGYTIQELDDLALPGTKALLDWTDVLVDGPYEASSPDLQRNWVGSTNQRFHYLTQRYDASIEGAGVPERVVEWRIRSNGQLMLNGWPCSLR</sequence>
<dbReference type="InterPro" id="IPR058240">
    <property type="entry name" value="rSAM_sf"/>
</dbReference>
<dbReference type="SFLD" id="SFLDG01063">
    <property type="entry name" value="activating_enzymes__group_1"/>
    <property type="match status" value="1"/>
</dbReference>
<protein>
    <recommendedName>
        <fullName evidence="7">Anaerobic ribonucleoside-triphosphate reductase-activating protein</fullName>
        <ecNumber evidence="7">1.97.1.-</ecNumber>
    </recommendedName>
</protein>
<dbReference type="SUPFAM" id="SSF102114">
    <property type="entry name" value="Radical SAM enzymes"/>
    <property type="match status" value="1"/>
</dbReference>
<evidence type="ECO:0000313" key="8">
    <source>
        <dbReference type="EMBL" id="RRN44367.1"/>
    </source>
</evidence>
<evidence type="ECO:0000256" key="3">
    <source>
        <dbReference type="ARBA" id="ARBA00022691"/>
    </source>
</evidence>
<keyword evidence="7" id="KW-0560">Oxidoreductase</keyword>
<proteinExistence type="inferred from homology"/>
<evidence type="ECO:0000256" key="6">
    <source>
        <dbReference type="ARBA" id="ARBA00023014"/>
    </source>
</evidence>
<dbReference type="PANTHER" id="PTHR30352">
    <property type="entry name" value="PYRUVATE FORMATE-LYASE-ACTIVATING ENZYME"/>
    <property type="match status" value="1"/>
</dbReference>
<reference evidence="8 9" key="1">
    <citation type="submission" date="2018-11" db="EMBL/GenBank/DDBJ databases">
        <title>Genome sequencing of Lautropia sp. KCOM 2505 (= ChDC F240).</title>
        <authorList>
            <person name="Kook J.-K."/>
            <person name="Park S.-N."/>
            <person name="Lim Y.K."/>
        </authorList>
    </citation>
    <scope>NUCLEOTIDE SEQUENCE [LARGE SCALE GENOMIC DNA]</scope>
    <source>
        <strain evidence="8 9">KCOM 2505</strain>
    </source>
</reference>
<dbReference type="SFLD" id="SFLDS00029">
    <property type="entry name" value="Radical_SAM"/>
    <property type="match status" value="1"/>
</dbReference>
<dbReference type="Gene3D" id="3.20.20.70">
    <property type="entry name" value="Aldolase class I"/>
    <property type="match status" value="1"/>
</dbReference>
<dbReference type="GO" id="GO:0043365">
    <property type="term" value="F:[formate-C-acetyltransferase]-activating enzyme activity"/>
    <property type="evidence" value="ECO:0007669"/>
    <property type="project" value="InterPro"/>
</dbReference>
<keyword evidence="9" id="KW-1185">Reference proteome</keyword>
<dbReference type="PIRSF" id="PIRSF000368">
    <property type="entry name" value="NrdG"/>
    <property type="match status" value="1"/>
</dbReference>
<dbReference type="RefSeq" id="WP_125096561.1">
    <property type="nucleotide sequence ID" value="NZ_RRUE01000002.1"/>
</dbReference>
<dbReference type="InterPro" id="IPR013785">
    <property type="entry name" value="Aldolase_TIM"/>
</dbReference>
<keyword evidence="3" id="KW-0949">S-adenosyl-L-methionine</keyword>
<dbReference type="Pfam" id="PF13353">
    <property type="entry name" value="Fer4_12"/>
    <property type="match status" value="1"/>
</dbReference>
<accession>A0A3R8LMF5</accession>
<dbReference type="AlphaFoldDB" id="A0A3R8LMF5"/>
<gene>
    <name evidence="8" type="ORF">EHV23_13710</name>
</gene>
<comment type="similarity">
    <text evidence="7">Belongs to the organic radical-activating enzymes family.</text>
</comment>
<keyword evidence="2" id="KW-0004">4Fe-4S</keyword>
<evidence type="ECO:0000256" key="1">
    <source>
        <dbReference type="ARBA" id="ARBA00001966"/>
    </source>
</evidence>
<dbReference type="EMBL" id="RRUE01000002">
    <property type="protein sequence ID" value="RRN44367.1"/>
    <property type="molecule type" value="Genomic_DNA"/>
</dbReference>
<organism evidence="8 9">
    <name type="scientific">Lautropia dentalis</name>
    <dbReference type="NCBI Taxonomy" id="2490857"/>
    <lineage>
        <taxon>Bacteria</taxon>
        <taxon>Pseudomonadati</taxon>
        <taxon>Pseudomonadota</taxon>
        <taxon>Betaproteobacteria</taxon>
        <taxon>Burkholderiales</taxon>
        <taxon>Burkholderiaceae</taxon>
        <taxon>Lautropia</taxon>
    </lineage>
</organism>
<dbReference type="CDD" id="cd01335">
    <property type="entry name" value="Radical_SAM"/>
    <property type="match status" value="1"/>
</dbReference>
<dbReference type="OrthoDB" id="9782387at2"/>
<dbReference type="InterPro" id="IPR012837">
    <property type="entry name" value="NrdG"/>
</dbReference>
<comment type="caution">
    <text evidence="8">The sequence shown here is derived from an EMBL/GenBank/DDBJ whole genome shotgun (WGS) entry which is preliminary data.</text>
</comment>
<keyword evidence="6" id="KW-0411">Iron-sulfur</keyword>
<evidence type="ECO:0000256" key="2">
    <source>
        <dbReference type="ARBA" id="ARBA00022485"/>
    </source>
</evidence>
<keyword evidence="4" id="KW-0479">Metal-binding</keyword>
<evidence type="ECO:0000256" key="5">
    <source>
        <dbReference type="ARBA" id="ARBA00023004"/>
    </source>
</evidence>
<dbReference type="SFLD" id="SFLDF00299">
    <property type="entry name" value="anaerobic_ribonucleoside-triph"/>
    <property type="match status" value="1"/>
</dbReference>
<dbReference type="InterPro" id="IPR007197">
    <property type="entry name" value="rSAM"/>
</dbReference>
<comment type="function">
    <text evidence="7">Activation of anaerobic ribonucleoside-triphosphate reductase under anaerobic conditions by generation of an organic free radical, using S-adenosylmethionine and reduced flavodoxin as cosubstrates to produce 5'-deoxy-adenosine.</text>
</comment>
<dbReference type="InterPro" id="IPR034457">
    <property type="entry name" value="Organic_radical-activating"/>
</dbReference>
<keyword evidence="5" id="KW-0408">Iron</keyword>